<proteinExistence type="predicted"/>
<evidence type="ECO:0000313" key="2">
    <source>
        <dbReference type="Proteomes" id="UP000587527"/>
    </source>
</evidence>
<dbReference type="Proteomes" id="UP000587527">
    <property type="component" value="Unassembled WGS sequence"/>
</dbReference>
<evidence type="ECO:0000313" key="1">
    <source>
        <dbReference type="EMBL" id="MBB5872353.1"/>
    </source>
</evidence>
<organism evidence="1 2">
    <name type="scientific">Allocatelliglobosispora scoriae</name>
    <dbReference type="NCBI Taxonomy" id="643052"/>
    <lineage>
        <taxon>Bacteria</taxon>
        <taxon>Bacillati</taxon>
        <taxon>Actinomycetota</taxon>
        <taxon>Actinomycetes</taxon>
        <taxon>Micromonosporales</taxon>
        <taxon>Micromonosporaceae</taxon>
        <taxon>Allocatelliglobosispora</taxon>
    </lineage>
</organism>
<protein>
    <submittedName>
        <fullName evidence="1">Uncharacterized protein</fullName>
    </submittedName>
</protein>
<dbReference type="EMBL" id="JACHMN010000003">
    <property type="protein sequence ID" value="MBB5872353.1"/>
    <property type="molecule type" value="Genomic_DNA"/>
</dbReference>
<keyword evidence="2" id="KW-1185">Reference proteome</keyword>
<dbReference type="AlphaFoldDB" id="A0A841BZM8"/>
<gene>
    <name evidence="1" type="ORF">F4553_005787</name>
</gene>
<accession>A0A841BZM8</accession>
<sequence length="64" mass="6964">MAALIPAVSVNCRKPARTLVRWSYEGTDASEFAIAETARAYGVDADVTSLAESAFLRVWDRMVG</sequence>
<reference evidence="1 2" key="1">
    <citation type="submission" date="2020-08" db="EMBL/GenBank/DDBJ databases">
        <title>Sequencing the genomes of 1000 actinobacteria strains.</title>
        <authorList>
            <person name="Klenk H.-P."/>
        </authorList>
    </citation>
    <scope>NUCLEOTIDE SEQUENCE [LARGE SCALE GENOMIC DNA]</scope>
    <source>
        <strain evidence="1 2">DSM 45362</strain>
    </source>
</reference>
<comment type="caution">
    <text evidence="1">The sequence shown here is derived from an EMBL/GenBank/DDBJ whole genome shotgun (WGS) entry which is preliminary data.</text>
</comment>
<name>A0A841BZM8_9ACTN</name>